<dbReference type="Pfam" id="PF00034">
    <property type="entry name" value="Cytochrom_C"/>
    <property type="match status" value="1"/>
</dbReference>
<dbReference type="GO" id="GO:0020037">
    <property type="term" value="F:heme binding"/>
    <property type="evidence" value="ECO:0007669"/>
    <property type="project" value="InterPro"/>
</dbReference>
<dbReference type="PROSITE" id="PS51007">
    <property type="entry name" value="CYTC"/>
    <property type="match status" value="1"/>
</dbReference>
<evidence type="ECO:0000313" key="1">
    <source>
        <dbReference type="EMBL" id="PYD56700.1"/>
    </source>
</evidence>
<accession>A0A318PNR3</accession>
<name>A0A318PNR3_KOMXY</name>
<dbReference type="GO" id="GO:0009055">
    <property type="term" value="F:electron transfer activity"/>
    <property type="evidence" value="ECO:0007669"/>
    <property type="project" value="InterPro"/>
</dbReference>
<protein>
    <submittedName>
        <fullName evidence="1">Uncharacterized protein</fullName>
    </submittedName>
</protein>
<dbReference type="InterPro" id="IPR051459">
    <property type="entry name" value="Cytochrome_c-type_DH"/>
</dbReference>
<dbReference type="AlphaFoldDB" id="A0A318PNR3"/>
<dbReference type="PANTHER" id="PTHR35008:SF8">
    <property type="entry name" value="ALCOHOL DEHYDROGENASE CYTOCHROME C SUBUNIT"/>
    <property type="match status" value="1"/>
</dbReference>
<gene>
    <name evidence="1" type="ORF">CFR75_09735</name>
</gene>
<comment type="caution">
    <text evidence="1">The sequence shown here is derived from an EMBL/GenBank/DDBJ whole genome shotgun (WGS) entry which is preliminary data.</text>
</comment>
<keyword evidence="2" id="KW-1185">Reference proteome</keyword>
<dbReference type="STRING" id="1220579.GCA_001571345_02964"/>
<dbReference type="EMBL" id="NKUC01000018">
    <property type="protein sequence ID" value="PYD56700.1"/>
    <property type="molecule type" value="Genomic_DNA"/>
</dbReference>
<dbReference type="Proteomes" id="UP000248257">
    <property type="component" value="Unassembled WGS sequence"/>
</dbReference>
<proteinExistence type="predicted"/>
<dbReference type="RefSeq" id="WP_061276195.1">
    <property type="nucleotide sequence ID" value="NZ_CBCRXN010000037.1"/>
</dbReference>
<reference evidence="1 2" key="1">
    <citation type="submission" date="2017-07" db="EMBL/GenBank/DDBJ databases">
        <title>A draft genome sequence of Komagataeibacter xylinus LMG 1515.</title>
        <authorList>
            <person name="Skraban J."/>
            <person name="Cleenwerck I."/>
            <person name="Vandamme P."/>
            <person name="Trcek J."/>
        </authorList>
    </citation>
    <scope>NUCLEOTIDE SEQUENCE [LARGE SCALE GENOMIC DNA]</scope>
    <source>
        <strain evidence="1 2">LMG 1515</strain>
    </source>
</reference>
<dbReference type="Gene3D" id="1.10.760.10">
    <property type="entry name" value="Cytochrome c-like domain"/>
    <property type="match status" value="1"/>
</dbReference>
<dbReference type="SUPFAM" id="SSF46626">
    <property type="entry name" value="Cytochrome c"/>
    <property type="match status" value="1"/>
</dbReference>
<dbReference type="PANTHER" id="PTHR35008">
    <property type="entry name" value="BLL4482 PROTEIN-RELATED"/>
    <property type="match status" value="1"/>
</dbReference>
<organism evidence="1 2">
    <name type="scientific">Komagataeibacter xylinus</name>
    <name type="common">Gluconacetobacter xylinus</name>
    <dbReference type="NCBI Taxonomy" id="28448"/>
    <lineage>
        <taxon>Bacteria</taxon>
        <taxon>Pseudomonadati</taxon>
        <taxon>Pseudomonadota</taxon>
        <taxon>Alphaproteobacteria</taxon>
        <taxon>Acetobacterales</taxon>
        <taxon>Acetobacteraceae</taxon>
        <taxon>Komagataeibacter</taxon>
    </lineage>
</organism>
<sequence>MKKRLLAALFSLSLPAAPALAADGAALFQTNCSACHQADGQGVPGQFPPLAGRVGKIAATPEGRQYVIAVALNGLMGPITAAGNTYASFMPPFKTLPDDQIAAVLNHVAGLPSGPDATVFTAEEVATGRKEALTPPAVVEKRKALDAQHPLP</sequence>
<evidence type="ECO:0000313" key="2">
    <source>
        <dbReference type="Proteomes" id="UP000248257"/>
    </source>
</evidence>
<dbReference type="OrthoDB" id="70223at2"/>
<dbReference type="InterPro" id="IPR036909">
    <property type="entry name" value="Cyt_c-like_dom_sf"/>
</dbReference>
<dbReference type="InterPro" id="IPR009056">
    <property type="entry name" value="Cyt_c-like_dom"/>
</dbReference>